<dbReference type="GO" id="GO:0006955">
    <property type="term" value="P:immune response"/>
    <property type="evidence" value="ECO:0007669"/>
    <property type="project" value="TreeGrafter"/>
</dbReference>
<dbReference type="SMART" id="SM00407">
    <property type="entry name" value="IGc1"/>
    <property type="match status" value="1"/>
</dbReference>
<evidence type="ECO:0000313" key="7">
    <source>
        <dbReference type="Proteomes" id="UP001108240"/>
    </source>
</evidence>
<evidence type="ECO:0000313" key="6">
    <source>
        <dbReference type="Ensembl" id="ENSCCRP00000107733.1"/>
    </source>
</evidence>
<evidence type="ECO:0000256" key="1">
    <source>
        <dbReference type="ARBA" id="ARBA00023180"/>
    </source>
</evidence>
<dbReference type="InterPro" id="IPR050208">
    <property type="entry name" value="MHC_class-I_related"/>
</dbReference>
<dbReference type="InterPro" id="IPR003006">
    <property type="entry name" value="Ig/MHC_CS"/>
</dbReference>
<name>A0A9J7XLQ9_CYPCA</name>
<dbReference type="InterPro" id="IPR011162">
    <property type="entry name" value="MHC_I/II-like_Ag-recog"/>
</dbReference>
<dbReference type="PANTHER" id="PTHR16675:SF193">
    <property type="entry name" value="LOC571647 PROTEIN-RELATED"/>
    <property type="match status" value="1"/>
</dbReference>
<dbReference type="Ensembl" id="ENSCCRT00000140584.1">
    <property type="protein sequence ID" value="ENSCCRP00000107733.1"/>
    <property type="gene ID" value="ENSCCRG00000063683.1"/>
</dbReference>
<sequence length="362" mass="41915">MAKWLTRFLLFIGIVTVWLTSHPCLSDAHQDKLERHYLHYVFTALTKADLFPDFTVVGVLDDRRISKNSTEVPKWTRLILTEDDGICPFCDYEDWYEHQLHILSKCKHCSELHTFQRIIGCEVEKFPNGTVMSLNVFDEYGFDGEDLIAFDYDTMQWIVKSPKAKEMKKKWDLQKGRNQFIKDYVEKCMEWILTFNDTHKNSPDVYISARKAPHDQHKLLLTCSSTGFYPRDIEMSIRLNESILDNQVCSEIRQNANETFQMNTSVETDQNFKGSYDCFVIHSSLTEPVSVKWDGKCSTFETEYQWSLIVGLGLTVPVLAVILVLALIAICYNGPFESFLALGRNHHRDYGAVSERIAMATR</sequence>
<accession>A0A9J7XLQ9</accession>
<dbReference type="GO" id="GO:0005615">
    <property type="term" value="C:extracellular space"/>
    <property type="evidence" value="ECO:0007669"/>
    <property type="project" value="TreeGrafter"/>
</dbReference>
<reference evidence="6" key="2">
    <citation type="submission" date="2025-09" db="UniProtKB">
        <authorList>
            <consortium name="Ensembl"/>
        </authorList>
    </citation>
    <scope>IDENTIFICATION</scope>
</reference>
<dbReference type="GeneTree" id="ENSGT01150000287002"/>
<keyword evidence="3" id="KW-1133">Transmembrane helix</keyword>
<keyword evidence="4" id="KW-0732">Signal</keyword>
<keyword evidence="3" id="KW-0812">Transmembrane</keyword>
<dbReference type="InterPro" id="IPR011161">
    <property type="entry name" value="MHC_I-like_Ag-recog"/>
</dbReference>
<keyword evidence="3" id="KW-0472">Membrane</keyword>
<keyword evidence="1" id="KW-0325">Glycoprotein</keyword>
<dbReference type="SUPFAM" id="SSF54452">
    <property type="entry name" value="MHC antigen-recognition domain"/>
    <property type="match status" value="1"/>
</dbReference>
<dbReference type="InterPro" id="IPR037055">
    <property type="entry name" value="MHC_I-like_Ag-recog_sf"/>
</dbReference>
<dbReference type="Pfam" id="PF07654">
    <property type="entry name" value="C1-set"/>
    <property type="match status" value="1"/>
</dbReference>
<dbReference type="PROSITE" id="PS00290">
    <property type="entry name" value="IG_MHC"/>
    <property type="match status" value="1"/>
</dbReference>
<dbReference type="InterPro" id="IPR013783">
    <property type="entry name" value="Ig-like_fold"/>
</dbReference>
<feature type="domain" description="Immunoglobulin C1-set" evidence="5">
    <location>
        <begin position="218"/>
        <end position="288"/>
    </location>
</feature>
<keyword evidence="7" id="KW-1185">Reference proteome</keyword>
<dbReference type="InterPro" id="IPR003597">
    <property type="entry name" value="Ig_C1-set"/>
</dbReference>
<dbReference type="Proteomes" id="UP001108240">
    <property type="component" value="Unplaced"/>
</dbReference>
<feature type="transmembrane region" description="Helical" evidence="3">
    <location>
        <begin position="306"/>
        <end position="332"/>
    </location>
</feature>
<evidence type="ECO:0000256" key="2">
    <source>
        <dbReference type="ARBA" id="ARBA00023319"/>
    </source>
</evidence>
<dbReference type="Pfam" id="PF00129">
    <property type="entry name" value="MHC_I"/>
    <property type="match status" value="1"/>
</dbReference>
<dbReference type="GO" id="GO:0009897">
    <property type="term" value="C:external side of plasma membrane"/>
    <property type="evidence" value="ECO:0007669"/>
    <property type="project" value="TreeGrafter"/>
</dbReference>
<dbReference type="PANTHER" id="PTHR16675">
    <property type="entry name" value="MHC CLASS I-RELATED"/>
    <property type="match status" value="1"/>
</dbReference>
<reference evidence="6" key="1">
    <citation type="submission" date="2025-08" db="UniProtKB">
        <authorList>
            <consortium name="Ensembl"/>
        </authorList>
    </citation>
    <scope>IDENTIFICATION</scope>
</reference>
<proteinExistence type="predicted"/>
<evidence type="ECO:0000259" key="5">
    <source>
        <dbReference type="SMART" id="SM00407"/>
    </source>
</evidence>
<dbReference type="AlphaFoldDB" id="A0A9J7XLQ9"/>
<dbReference type="SUPFAM" id="SSF48726">
    <property type="entry name" value="Immunoglobulin"/>
    <property type="match status" value="1"/>
</dbReference>
<feature type="chain" id="PRO_5039917920" description="Immunoglobulin C1-set domain-containing protein" evidence="4">
    <location>
        <begin position="21"/>
        <end position="362"/>
    </location>
</feature>
<dbReference type="OMA" id="KCMEWIL"/>
<dbReference type="Gene3D" id="3.30.500.10">
    <property type="entry name" value="MHC class I-like antigen recognition-like"/>
    <property type="match status" value="1"/>
</dbReference>
<dbReference type="Gene3D" id="2.60.40.10">
    <property type="entry name" value="Immunoglobulins"/>
    <property type="match status" value="1"/>
</dbReference>
<feature type="signal peptide" evidence="4">
    <location>
        <begin position="1"/>
        <end position="20"/>
    </location>
</feature>
<dbReference type="InterPro" id="IPR036179">
    <property type="entry name" value="Ig-like_dom_sf"/>
</dbReference>
<evidence type="ECO:0000256" key="4">
    <source>
        <dbReference type="SAM" id="SignalP"/>
    </source>
</evidence>
<protein>
    <recommendedName>
        <fullName evidence="5">Immunoglobulin C1-set domain-containing protein</fullName>
    </recommendedName>
</protein>
<organism evidence="6 7">
    <name type="scientific">Cyprinus carpio carpio</name>
    <dbReference type="NCBI Taxonomy" id="630221"/>
    <lineage>
        <taxon>Eukaryota</taxon>
        <taxon>Metazoa</taxon>
        <taxon>Chordata</taxon>
        <taxon>Craniata</taxon>
        <taxon>Vertebrata</taxon>
        <taxon>Euteleostomi</taxon>
        <taxon>Actinopterygii</taxon>
        <taxon>Neopterygii</taxon>
        <taxon>Teleostei</taxon>
        <taxon>Ostariophysi</taxon>
        <taxon>Cypriniformes</taxon>
        <taxon>Cyprinidae</taxon>
        <taxon>Cyprininae</taxon>
        <taxon>Cyprinus</taxon>
    </lineage>
</organism>
<evidence type="ECO:0000256" key="3">
    <source>
        <dbReference type="SAM" id="Phobius"/>
    </source>
</evidence>
<keyword evidence="2" id="KW-0393">Immunoglobulin domain</keyword>